<dbReference type="InterPro" id="IPR008915">
    <property type="entry name" value="Peptidase_M50"/>
</dbReference>
<dbReference type="Pfam" id="PF02163">
    <property type="entry name" value="Peptidase_M50"/>
    <property type="match status" value="1"/>
</dbReference>
<keyword evidence="7" id="KW-0479">Metal-binding</keyword>
<dbReference type="Proteomes" id="UP000196803">
    <property type="component" value="Unassembled WGS sequence"/>
</dbReference>
<dbReference type="GO" id="GO:0008233">
    <property type="term" value="F:peptidase activity"/>
    <property type="evidence" value="ECO:0007669"/>
    <property type="project" value="UniProtKB-KW"/>
</dbReference>
<evidence type="ECO:0000259" key="14">
    <source>
        <dbReference type="Pfam" id="PF02163"/>
    </source>
</evidence>
<comment type="similarity">
    <text evidence="3">Belongs to the peptidase M50B family.</text>
</comment>
<dbReference type="EMBL" id="FXXC01000001">
    <property type="protein sequence ID" value="SMR94867.1"/>
    <property type="molecule type" value="Genomic_DNA"/>
</dbReference>
<keyword evidence="5 15" id="KW-0645">Protease</keyword>
<evidence type="ECO:0000256" key="7">
    <source>
        <dbReference type="ARBA" id="ARBA00022723"/>
    </source>
</evidence>
<feature type="transmembrane region" description="Helical" evidence="13">
    <location>
        <begin position="121"/>
        <end position="145"/>
    </location>
</feature>
<dbReference type="GeneID" id="31772146"/>
<proteinExistence type="inferred from homology"/>
<evidence type="ECO:0000256" key="11">
    <source>
        <dbReference type="ARBA" id="ARBA00023049"/>
    </source>
</evidence>
<dbReference type="InterPro" id="IPR052348">
    <property type="entry name" value="Metallopeptidase_M50B"/>
</dbReference>
<dbReference type="PANTHER" id="PTHR35864:SF1">
    <property type="entry name" value="ZINC METALLOPROTEASE YWHC-RELATED"/>
    <property type="match status" value="1"/>
</dbReference>
<protein>
    <submittedName>
        <fullName evidence="15">Zn-dependent protease (Includes SpoIVFB)</fullName>
    </submittedName>
</protein>
<keyword evidence="10 13" id="KW-1133">Transmembrane helix</keyword>
<evidence type="ECO:0000256" key="6">
    <source>
        <dbReference type="ARBA" id="ARBA00022692"/>
    </source>
</evidence>
<comment type="cofactor">
    <cofactor evidence="1">
        <name>Zn(2+)</name>
        <dbReference type="ChEBI" id="CHEBI:29105"/>
    </cofactor>
</comment>
<dbReference type="InterPro" id="IPR044537">
    <property type="entry name" value="Rip2-like"/>
</dbReference>
<reference evidence="15 16" key="1">
    <citation type="submission" date="2017-05" db="EMBL/GenBank/DDBJ databases">
        <authorList>
            <person name="Varghese N."/>
            <person name="Submissions S."/>
        </authorList>
    </citation>
    <scope>NUCLEOTIDE SEQUENCE [LARGE SCALE GENOMIC DNA]</scope>
    <source>
        <strain evidence="15 16">MACB1020</strain>
    </source>
</reference>
<keyword evidence="6 13" id="KW-0812">Transmembrane</keyword>
<sequence>MMAVPSIITMLLRIPGLLFAISVHESAHGLVAYLQGDDLPKRQGRITLNPLPHIDLFGAIALILFGFGWAKPVVTDPTRYKNPKVGMGLTALAGPVANILSAIVFAIVLKYIDKYNLITNRYLQIMIQEAYLINVYLAIFNLLPIPPLDGSKILFIFAPNRYVEFYYRYEVVGQIILITCIFFAPFLLSYVLQPIAYFIFNFIDFIVMLFP</sequence>
<evidence type="ECO:0000256" key="10">
    <source>
        <dbReference type="ARBA" id="ARBA00022989"/>
    </source>
</evidence>
<keyword evidence="12 13" id="KW-0472">Membrane</keyword>
<feature type="transmembrane region" description="Helical" evidence="13">
    <location>
        <begin position="86"/>
        <end position="109"/>
    </location>
</feature>
<comment type="subcellular location">
    <subcellularLocation>
        <location evidence="2">Cell membrane</location>
        <topology evidence="2">Multi-pass membrane protein</topology>
    </subcellularLocation>
</comment>
<feature type="domain" description="Peptidase M50" evidence="14">
    <location>
        <begin position="127"/>
        <end position="159"/>
    </location>
</feature>
<evidence type="ECO:0000256" key="3">
    <source>
        <dbReference type="ARBA" id="ARBA00007931"/>
    </source>
</evidence>
<dbReference type="GO" id="GO:0006508">
    <property type="term" value="P:proteolysis"/>
    <property type="evidence" value="ECO:0007669"/>
    <property type="project" value="UniProtKB-KW"/>
</dbReference>
<evidence type="ECO:0000256" key="2">
    <source>
        <dbReference type="ARBA" id="ARBA00004651"/>
    </source>
</evidence>
<dbReference type="CDD" id="cd06158">
    <property type="entry name" value="S2P-M50_like_1"/>
    <property type="match status" value="1"/>
</dbReference>
<feature type="transmembrane region" description="Helical" evidence="13">
    <location>
        <begin position="56"/>
        <end position="74"/>
    </location>
</feature>
<comment type="caution">
    <text evidence="15">The sequence shown here is derived from an EMBL/GenBank/DDBJ whole genome shotgun (WGS) entry which is preliminary data.</text>
</comment>
<evidence type="ECO:0000256" key="4">
    <source>
        <dbReference type="ARBA" id="ARBA00022475"/>
    </source>
</evidence>
<keyword evidence="8" id="KW-0378">Hydrolase</keyword>
<name>A0ABY1SB59_CALBS</name>
<evidence type="ECO:0000256" key="12">
    <source>
        <dbReference type="ARBA" id="ARBA00023136"/>
    </source>
</evidence>
<dbReference type="PANTHER" id="PTHR35864">
    <property type="entry name" value="ZINC METALLOPROTEASE MJ0611-RELATED"/>
    <property type="match status" value="1"/>
</dbReference>
<keyword evidence="4" id="KW-1003">Cell membrane</keyword>
<accession>A0ABY1SB59</accession>
<evidence type="ECO:0000256" key="1">
    <source>
        <dbReference type="ARBA" id="ARBA00001947"/>
    </source>
</evidence>
<gene>
    <name evidence="15" type="ORF">SAMN05216240_2312</name>
</gene>
<evidence type="ECO:0000256" key="8">
    <source>
        <dbReference type="ARBA" id="ARBA00022801"/>
    </source>
</evidence>
<evidence type="ECO:0000313" key="16">
    <source>
        <dbReference type="Proteomes" id="UP000196803"/>
    </source>
</evidence>
<keyword evidence="9" id="KW-0862">Zinc</keyword>
<evidence type="ECO:0000256" key="5">
    <source>
        <dbReference type="ARBA" id="ARBA00022670"/>
    </source>
</evidence>
<evidence type="ECO:0000313" key="15">
    <source>
        <dbReference type="EMBL" id="SMR94867.1"/>
    </source>
</evidence>
<keyword evidence="11" id="KW-0482">Metalloprotease</keyword>
<evidence type="ECO:0000256" key="13">
    <source>
        <dbReference type="SAM" id="Phobius"/>
    </source>
</evidence>
<feature type="transmembrane region" description="Helical" evidence="13">
    <location>
        <begin position="166"/>
        <end position="188"/>
    </location>
</feature>
<keyword evidence="16" id="KW-1185">Reference proteome</keyword>
<organism evidence="15 16">
    <name type="scientific">Caldicellulosiruptor bescii</name>
    <name type="common">Anaerocellum thermophilum</name>
    <dbReference type="NCBI Taxonomy" id="31899"/>
    <lineage>
        <taxon>Bacteria</taxon>
        <taxon>Bacillati</taxon>
        <taxon>Bacillota</taxon>
        <taxon>Bacillota incertae sedis</taxon>
        <taxon>Caldicellulosiruptorales</taxon>
        <taxon>Caldicellulosiruptoraceae</taxon>
        <taxon>Caldicellulosiruptor</taxon>
    </lineage>
</organism>
<evidence type="ECO:0000256" key="9">
    <source>
        <dbReference type="ARBA" id="ARBA00022833"/>
    </source>
</evidence>
<dbReference type="RefSeq" id="WP_015907341.1">
    <property type="nucleotide sequence ID" value="NZ_FUZJ01000001.1"/>
</dbReference>